<dbReference type="FunFam" id="3.40.50.980:FF:000001">
    <property type="entry name" value="Non-ribosomal peptide synthetase"/>
    <property type="match status" value="1"/>
</dbReference>
<dbReference type="FunFam" id="2.30.38.10:FF:000001">
    <property type="entry name" value="Non-ribosomal peptide synthetase PvdI"/>
    <property type="match status" value="1"/>
</dbReference>
<keyword evidence="8" id="KW-1185">Reference proteome</keyword>
<gene>
    <name evidence="7" type="ORF">Afe05nite_51710</name>
</gene>
<keyword evidence="2" id="KW-0596">Phosphopantetheine</keyword>
<dbReference type="Pfam" id="PF00975">
    <property type="entry name" value="Thioesterase"/>
    <property type="match status" value="1"/>
</dbReference>
<dbReference type="PROSITE" id="PS00455">
    <property type="entry name" value="AMP_BINDING"/>
    <property type="match status" value="1"/>
</dbReference>
<feature type="domain" description="AMP-binding enzyme C-terminal" evidence="6">
    <location>
        <begin position="434"/>
        <end position="509"/>
    </location>
</feature>
<dbReference type="InterPro" id="IPR029058">
    <property type="entry name" value="AB_hydrolase_fold"/>
</dbReference>
<feature type="domain" description="AMP-dependent synthetase/ligase" evidence="4">
    <location>
        <begin position="32"/>
        <end position="378"/>
    </location>
</feature>
<dbReference type="InterPro" id="IPR001031">
    <property type="entry name" value="Thioesterase"/>
</dbReference>
<dbReference type="CDD" id="cd17646">
    <property type="entry name" value="A_NRPS_AB3403-like"/>
    <property type="match status" value="1"/>
</dbReference>
<dbReference type="Gene3D" id="3.40.50.980">
    <property type="match status" value="2"/>
</dbReference>
<evidence type="ECO:0008006" key="9">
    <source>
        <dbReference type="Google" id="ProtNLM"/>
    </source>
</evidence>
<evidence type="ECO:0000259" key="5">
    <source>
        <dbReference type="Pfam" id="PF00975"/>
    </source>
</evidence>
<dbReference type="GO" id="GO:0043041">
    <property type="term" value="P:amino acid activation for nonribosomal peptide biosynthetic process"/>
    <property type="evidence" value="ECO:0007669"/>
    <property type="project" value="TreeGrafter"/>
</dbReference>
<dbReference type="AlphaFoldDB" id="A0A919J219"/>
<feature type="domain" description="Thioesterase" evidence="5">
    <location>
        <begin position="572"/>
        <end position="634"/>
    </location>
</feature>
<dbReference type="EMBL" id="BOMM01000047">
    <property type="protein sequence ID" value="GIE13331.1"/>
    <property type="molecule type" value="Genomic_DNA"/>
</dbReference>
<dbReference type="FunFam" id="3.40.50.12780:FF:000012">
    <property type="entry name" value="Non-ribosomal peptide synthetase"/>
    <property type="match status" value="1"/>
</dbReference>
<dbReference type="FunFam" id="3.40.50.980:FF:000002">
    <property type="entry name" value="Enterobactin synthetase component F"/>
    <property type="match status" value="1"/>
</dbReference>
<dbReference type="InterPro" id="IPR020459">
    <property type="entry name" value="AMP-binding"/>
</dbReference>
<evidence type="ECO:0000313" key="8">
    <source>
        <dbReference type="Proteomes" id="UP000598174"/>
    </source>
</evidence>
<protein>
    <recommendedName>
        <fullName evidence="9">Amino acid adenylation domain-containing protein</fullName>
    </recommendedName>
</protein>
<dbReference type="Pfam" id="PF13193">
    <property type="entry name" value="AMP-binding_C"/>
    <property type="match status" value="1"/>
</dbReference>
<dbReference type="PANTHER" id="PTHR45527:SF1">
    <property type="entry name" value="FATTY ACID SYNTHASE"/>
    <property type="match status" value="1"/>
</dbReference>
<dbReference type="Gene3D" id="3.30.300.30">
    <property type="match status" value="1"/>
</dbReference>
<dbReference type="InterPro" id="IPR025110">
    <property type="entry name" value="AMP-bd_C"/>
</dbReference>
<evidence type="ECO:0000256" key="1">
    <source>
        <dbReference type="ARBA" id="ARBA00001957"/>
    </source>
</evidence>
<evidence type="ECO:0000256" key="2">
    <source>
        <dbReference type="ARBA" id="ARBA00022450"/>
    </source>
</evidence>
<accession>A0A919J219</accession>
<dbReference type="GO" id="GO:0044550">
    <property type="term" value="P:secondary metabolite biosynthetic process"/>
    <property type="evidence" value="ECO:0007669"/>
    <property type="project" value="TreeGrafter"/>
</dbReference>
<evidence type="ECO:0000259" key="4">
    <source>
        <dbReference type="Pfam" id="PF00501"/>
    </source>
</evidence>
<dbReference type="SUPFAM" id="SSF53474">
    <property type="entry name" value="alpha/beta-Hydrolases"/>
    <property type="match status" value="1"/>
</dbReference>
<sequence>MADLDSRALAPETGGVVVDFGDDRSVPERITAQAAATPNAIALRAGDRDVTYAELERRGNQVAHRLLALGVGADDIVAVLAERGIDMVVSLVGIEKAGAAYLPLDCDHPPQRLTFLLADTDAKAVLTHADAADRLPPTDRPVIRVDTDEELTRQPGTDPGVRPGADDLAYVIYTSGSTGNPKGVMVGHAAIRNRLQWMQSEYPIGPGNTVLQKTPYTFDVSVWEFFWPLMTGARMVLARPGGHRDNPYLISLIEAERVDTLHFVPSMLRYFLNTEGAAGVTAPARVFCSGEALPADLRDRFFAVLPGTELHNLYGPTEAAVDVTYWQCRPADTDRTVPIGRPIANMRCYILGPDDRPVPPGAEGELHLAGIGLARGYLDRPELTAEKFPPDPLGGGRMYRTGDIARWRPDGTIEYLGRTDGQVKLNGQRIETGEIESALLGCPGVTGAAVTLDRSDDTARLVGYVTGPDPADPAAGKTLVGLLADRLPPALVPAVLLVIPEFPMTSSGKLDRKRLPAPADAETGPAGCLVPLTPPAGGPAWFWIHPTDGEVGRYATLTAGRTAYGLEAYGLDEGEPLDTVPAIAARHLAEIRSVQPAGPYRLGGWQAGALIAYEIAVRLRAAGAEVAALVLLAPEAAGAADDSPVEVATARAVAGYRPPAFDGPVTLVRTGPARWTPPALLDDHVVDTGERTLLESPVVARLVAGLH</sequence>
<keyword evidence="3" id="KW-0597">Phosphoprotein</keyword>
<dbReference type="Proteomes" id="UP000598174">
    <property type="component" value="Unassembled WGS sequence"/>
</dbReference>
<dbReference type="GO" id="GO:0005829">
    <property type="term" value="C:cytosol"/>
    <property type="evidence" value="ECO:0007669"/>
    <property type="project" value="TreeGrafter"/>
</dbReference>
<evidence type="ECO:0000256" key="3">
    <source>
        <dbReference type="ARBA" id="ARBA00022553"/>
    </source>
</evidence>
<reference evidence="7" key="1">
    <citation type="submission" date="2021-01" db="EMBL/GenBank/DDBJ databases">
        <title>Whole genome shotgun sequence of Actinoplanes ferrugineus NBRC 15555.</title>
        <authorList>
            <person name="Komaki H."/>
            <person name="Tamura T."/>
        </authorList>
    </citation>
    <scope>NUCLEOTIDE SEQUENCE</scope>
    <source>
        <strain evidence="7">NBRC 15555</strain>
    </source>
</reference>
<organism evidence="7 8">
    <name type="scientific">Paractinoplanes ferrugineus</name>
    <dbReference type="NCBI Taxonomy" id="113564"/>
    <lineage>
        <taxon>Bacteria</taxon>
        <taxon>Bacillati</taxon>
        <taxon>Actinomycetota</taxon>
        <taxon>Actinomycetes</taxon>
        <taxon>Micromonosporales</taxon>
        <taxon>Micromonosporaceae</taxon>
        <taxon>Paractinoplanes</taxon>
    </lineage>
</organism>
<dbReference type="NCBIfam" id="TIGR01733">
    <property type="entry name" value="AA-adenyl-dom"/>
    <property type="match status" value="1"/>
</dbReference>
<comment type="cofactor">
    <cofactor evidence="1">
        <name>pantetheine 4'-phosphate</name>
        <dbReference type="ChEBI" id="CHEBI:47942"/>
    </cofactor>
</comment>
<dbReference type="Gene3D" id="2.30.38.10">
    <property type="entry name" value="Luciferase, Domain 3"/>
    <property type="match status" value="1"/>
</dbReference>
<dbReference type="InterPro" id="IPR020845">
    <property type="entry name" value="AMP-binding_CS"/>
</dbReference>
<proteinExistence type="predicted"/>
<dbReference type="InterPro" id="IPR000873">
    <property type="entry name" value="AMP-dep_synth/lig_dom"/>
</dbReference>
<dbReference type="PRINTS" id="PR00154">
    <property type="entry name" value="AMPBINDING"/>
</dbReference>
<comment type="caution">
    <text evidence="7">The sequence shown here is derived from an EMBL/GenBank/DDBJ whole genome shotgun (WGS) entry which is preliminary data.</text>
</comment>
<dbReference type="InterPro" id="IPR010071">
    <property type="entry name" value="AA_adenyl_dom"/>
</dbReference>
<dbReference type="InterPro" id="IPR045851">
    <property type="entry name" value="AMP-bd_C_sf"/>
</dbReference>
<name>A0A919J219_9ACTN</name>
<evidence type="ECO:0000313" key="7">
    <source>
        <dbReference type="EMBL" id="GIE13331.1"/>
    </source>
</evidence>
<dbReference type="Pfam" id="PF00501">
    <property type="entry name" value="AMP-binding"/>
    <property type="match status" value="1"/>
</dbReference>
<dbReference type="Gene3D" id="3.40.50.1820">
    <property type="entry name" value="alpha/beta hydrolase"/>
    <property type="match status" value="1"/>
</dbReference>
<dbReference type="RefSeq" id="WP_203819769.1">
    <property type="nucleotide sequence ID" value="NZ_BAAABP010000052.1"/>
</dbReference>
<dbReference type="GO" id="GO:0031177">
    <property type="term" value="F:phosphopantetheine binding"/>
    <property type="evidence" value="ECO:0007669"/>
    <property type="project" value="TreeGrafter"/>
</dbReference>
<evidence type="ECO:0000259" key="6">
    <source>
        <dbReference type="Pfam" id="PF13193"/>
    </source>
</evidence>
<dbReference type="SUPFAM" id="SSF56801">
    <property type="entry name" value="Acetyl-CoA synthetase-like"/>
    <property type="match status" value="1"/>
</dbReference>
<dbReference type="PANTHER" id="PTHR45527">
    <property type="entry name" value="NONRIBOSOMAL PEPTIDE SYNTHETASE"/>
    <property type="match status" value="1"/>
</dbReference>